<comment type="caution">
    <text evidence="2">The sequence shown here is derived from an EMBL/GenBank/DDBJ whole genome shotgun (WGS) entry which is preliminary data.</text>
</comment>
<feature type="compositionally biased region" description="Basic and acidic residues" evidence="1">
    <location>
        <begin position="56"/>
        <end position="70"/>
    </location>
</feature>
<feature type="region of interest" description="Disordered" evidence="1">
    <location>
        <begin position="912"/>
        <end position="972"/>
    </location>
</feature>
<gene>
    <name evidence="2" type="ORF">PCOR1329_LOCUS59195</name>
</gene>
<proteinExistence type="predicted"/>
<feature type="region of interest" description="Disordered" evidence="1">
    <location>
        <begin position="1"/>
        <end position="31"/>
    </location>
</feature>
<feature type="region of interest" description="Disordered" evidence="1">
    <location>
        <begin position="53"/>
        <end position="89"/>
    </location>
</feature>
<reference evidence="2" key="1">
    <citation type="submission" date="2023-10" db="EMBL/GenBank/DDBJ databases">
        <authorList>
            <person name="Chen Y."/>
            <person name="Shah S."/>
            <person name="Dougan E. K."/>
            <person name="Thang M."/>
            <person name="Chan C."/>
        </authorList>
    </citation>
    <scope>NUCLEOTIDE SEQUENCE [LARGE SCALE GENOMIC DNA]</scope>
</reference>
<protein>
    <submittedName>
        <fullName evidence="2">Uncharacterized protein</fullName>
    </submittedName>
</protein>
<accession>A0ABN9VMU2</accession>
<organism evidence="2 3">
    <name type="scientific">Prorocentrum cordatum</name>
    <dbReference type="NCBI Taxonomy" id="2364126"/>
    <lineage>
        <taxon>Eukaryota</taxon>
        <taxon>Sar</taxon>
        <taxon>Alveolata</taxon>
        <taxon>Dinophyceae</taxon>
        <taxon>Prorocentrales</taxon>
        <taxon>Prorocentraceae</taxon>
        <taxon>Prorocentrum</taxon>
    </lineage>
</organism>
<evidence type="ECO:0000313" key="2">
    <source>
        <dbReference type="EMBL" id="CAK0874231.1"/>
    </source>
</evidence>
<sequence length="972" mass="106947">MAKPRRGAASGGQPQTKVAKKASEEKPQRPANKWMNCGVCAYVRGKYYPRGTSQKDLGDKINSSEEEASRHARLRKDRASGENKCQETEAVNVKHTSQVETKGYTDAFVDGYFVELNTFAKDRNLLNFADQDELVHYIKHAMGYNCGEGKTGEFGVFVTELPRVGPFVFTEFVFGALRYASHSESHEARQMKTLWSKKYRPRDFENLLTRLAAKASKVASVMGETESAEISEQLYMSSVQLEDERMCLDALRNEPHTIVRKVPKRLYYIFKKLPDNITANIMSTTSYKLASYPAPEVQATALDVAKFDSREGVLSVAMLGNSSTEFVASCQRNMVQAFIDRVVRKNSQTDFTSVVKHCGDTTGTCSDLAALDTTSETIDETIGWNPSCFVDLIALRFFGAAAEIDARERLPRELRVVGDQLYTHREKLSNRLRCHIRVGTGTANWAKTGWDRISVGDGGPDLCCLAADVLDKEDEWTDGLWGVLGTAAADDQFRDMLDKFPKYIDSIDDTDGSITDDTKNAISVKDMLVKAVCTAADVVGSHFDYFSADFRAIYHEGYGGDDDVDPIKVLYFVAHAVLNFEIGLAERSTIKETLTRCEIALKVNQIKSRTDNNPEKTTLALSDVWQTESAMKVAPQLAKASVAMPFQKFNGKVSSFTVGHPIIQGCSLATPQYMQTVLDICGAPPPEIKPLISSAQHYHLMKKTVDTVVSGNVVGCIQLAAALKAHGSMQEPVLSKPEVKEWATRLIETRGTLFESTVAAFETSEVQKFMDKYGAKGETILELIKCWSFDSSGGWLGASTRDASRERDMQIAQDFVLSFSSVERAVRELASSRASLTWLSDNQRLKLDQCAEELKDVKVLHQKCGIMLGSIILTNSTLTGIGKDASRRYVFDKLQVRQQDLPRKLVEMMASPKAEVPEHPAAASASASGLPAALEPAAAPATEEAAEAPAAKAPKLKAPRKAKAAAAAAKED</sequence>
<evidence type="ECO:0000256" key="1">
    <source>
        <dbReference type="SAM" id="MobiDB-lite"/>
    </source>
</evidence>
<feature type="compositionally biased region" description="Low complexity" evidence="1">
    <location>
        <begin position="919"/>
        <end position="953"/>
    </location>
</feature>
<dbReference type="EMBL" id="CAUYUJ010017373">
    <property type="protein sequence ID" value="CAK0874231.1"/>
    <property type="molecule type" value="Genomic_DNA"/>
</dbReference>
<name>A0ABN9VMU2_9DINO</name>
<dbReference type="Proteomes" id="UP001189429">
    <property type="component" value="Unassembled WGS sequence"/>
</dbReference>
<feature type="compositionally biased region" description="Basic and acidic residues" evidence="1">
    <location>
        <begin position="77"/>
        <end position="87"/>
    </location>
</feature>
<keyword evidence="3" id="KW-1185">Reference proteome</keyword>
<evidence type="ECO:0000313" key="3">
    <source>
        <dbReference type="Proteomes" id="UP001189429"/>
    </source>
</evidence>
<feature type="compositionally biased region" description="Basic residues" evidence="1">
    <location>
        <begin position="954"/>
        <end position="963"/>
    </location>
</feature>